<sequence>MNWASLILSTPHYSPSAAQTIVPSPITPAGDLGAVIAESPYCKSESSDPIGTLSETPQPVSPVDKLRTNLPINSPKPSGVPKVQSVAKYWTWGAERGRSQNGPTTRSSRRGIITSHSLTALRAADHNGQTAQHNSEDENKLKTIIHIGHLTEELPISESTVTQGDQLNRLKLLRRQVHHRGAAQGERISRQSHGASTRTISGSPCSRRQTAENTQNKRAESPLTYENPPETDSETGLCTRSQALRQSSPSTLIAVGRPLRTSQRVRTSTGLSSKPLLPPRPKDANGHNQLDQTNTITVRIG</sequence>
<proteinExistence type="predicted"/>
<organism evidence="4">
    <name type="scientific">Echinostoma caproni</name>
    <dbReference type="NCBI Taxonomy" id="27848"/>
    <lineage>
        <taxon>Eukaryota</taxon>
        <taxon>Metazoa</taxon>
        <taxon>Spiralia</taxon>
        <taxon>Lophotrochozoa</taxon>
        <taxon>Platyhelminthes</taxon>
        <taxon>Trematoda</taxon>
        <taxon>Digenea</taxon>
        <taxon>Plagiorchiida</taxon>
        <taxon>Echinostomata</taxon>
        <taxon>Echinostomatoidea</taxon>
        <taxon>Echinostomatidae</taxon>
        <taxon>Echinostoma</taxon>
    </lineage>
</organism>
<dbReference type="AlphaFoldDB" id="A0A183AUZ5"/>
<feature type="region of interest" description="Disordered" evidence="1">
    <location>
        <begin position="43"/>
        <end position="63"/>
    </location>
</feature>
<feature type="compositionally biased region" description="Polar residues" evidence="1">
    <location>
        <begin position="234"/>
        <end position="251"/>
    </location>
</feature>
<feature type="compositionally biased region" description="Polar residues" evidence="1">
    <location>
        <begin position="191"/>
        <end position="214"/>
    </location>
</feature>
<evidence type="ECO:0000313" key="2">
    <source>
        <dbReference type="EMBL" id="VDP87601.1"/>
    </source>
</evidence>
<evidence type="ECO:0000313" key="3">
    <source>
        <dbReference type="Proteomes" id="UP000272942"/>
    </source>
</evidence>
<dbReference type="EMBL" id="UZAN01049654">
    <property type="protein sequence ID" value="VDP87601.1"/>
    <property type="molecule type" value="Genomic_DNA"/>
</dbReference>
<feature type="compositionally biased region" description="Polar residues" evidence="1">
    <location>
        <begin position="260"/>
        <end position="270"/>
    </location>
</feature>
<feature type="compositionally biased region" description="Polar residues" evidence="1">
    <location>
        <begin position="286"/>
        <end position="301"/>
    </location>
</feature>
<name>A0A183AUZ5_9TREM</name>
<accession>A0A183AUZ5</accession>
<feature type="region of interest" description="Disordered" evidence="1">
    <location>
        <begin position="178"/>
        <end position="301"/>
    </location>
</feature>
<dbReference type="WBParaSite" id="ECPE_0001081301-mRNA-1">
    <property type="protein sequence ID" value="ECPE_0001081301-mRNA-1"/>
    <property type="gene ID" value="ECPE_0001081301"/>
</dbReference>
<evidence type="ECO:0000256" key="1">
    <source>
        <dbReference type="SAM" id="MobiDB-lite"/>
    </source>
</evidence>
<dbReference type="Proteomes" id="UP000272942">
    <property type="component" value="Unassembled WGS sequence"/>
</dbReference>
<protein>
    <submittedName>
        <fullName evidence="2 4">Uncharacterized protein</fullName>
    </submittedName>
</protein>
<keyword evidence="3" id="KW-1185">Reference proteome</keyword>
<reference evidence="4" key="1">
    <citation type="submission" date="2016-06" db="UniProtKB">
        <authorList>
            <consortium name="WormBaseParasite"/>
        </authorList>
    </citation>
    <scope>IDENTIFICATION</scope>
</reference>
<reference evidence="2 3" key="2">
    <citation type="submission" date="2018-11" db="EMBL/GenBank/DDBJ databases">
        <authorList>
            <consortium name="Pathogen Informatics"/>
        </authorList>
    </citation>
    <scope>NUCLEOTIDE SEQUENCE [LARGE SCALE GENOMIC DNA]</scope>
    <source>
        <strain evidence="2 3">Egypt</strain>
    </source>
</reference>
<feature type="compositionally biased region" description="Polar residues" evidence="1">
    <location>
        <begin position="47"/>
        <end position="58"/>
    </location>
</feature>
<evidence type="ECO:0000313" key="4">
    <source>
        <dbReference type="WBParaSite" id="ECPE_0001081301-mRNA-1"/>
    </source>
</evidence>
<gene>
    <name evidence="2" type="ORF">ECPE_LOCUS10780</name>
</gene>